<comment type="caution">
    <text evidence="2">The sequence shown here is derived from an EMBL/GenBank/DDBJ whole genome shotgun (WGS) entry which is preliminary data.</text>
</comment>
<dbReference type="SUPFAM" id="SSF53756">
    <property type="entry name" value="UDP-Glycosyltransferase/glycogen phosphorylase"/>
    <property type="match status" value="1"/>
</dbReference>
<name>A0A7J5B4S7_9MICO</name>
<sequence>MTTKLVYLSDGPLFQDPVGRLGTFAKSASGLVEYARQWPGEVLVTSLAQPERAEAQKLGVTWAHEVHAANLSFVGTTSVEELAARKPAVVMHSVHGPLSSHLVTADYPTVLTDDWSPEVRLEVGLVSRKNAADGIRIRAGAMMRRRRIDSLARAAAGFQCNGHSAFDHYRNINDSTLMFFDHRLRAEDIERAQHRPVWDGSTPLRIAYSGRLTRMKGVHHIPPFLSGLERAGLPVEFTFIGTGEDAAQLRVSSPRWVEFTGFVDFESDWKSMARDSIDLMFLPHVQGDSASTYFEAMGSGVPVLGFQNRTLSPLLARGGGGWAVPMGSVQSAVDVVRQLFEHPQEFAAQAKRGLDFMAKIPFERVFFNRVEHLMSVANL</sequence>
<reference evidence="2 3" key="1">
    <citation type="submission" date="2019-09" db="EMBL/GenBank/DDBJ databases">
        <title>Phylogeny of genus Pseudoclavibacter and closely related genus.</title>
        <authorList>
            <person name="Li Y."/>
        </authorList>
    </citation>
    <scope>NUCLEOTIDE SEQUENCE [LARGE SCALE GENOMIC DNA]</scope>
    <source>
        <strain evidence="2 3">THG-MD12</strain>
    </source>
</reference>
<evidence type="ECO:0000256" key="1">
    <source>
        <dbReference type="ARBA" id="ARBA00021292"/>
    </source>
</evidence>
<dbReference type="OrthoDB" id="506201at2"/>
<dbReference type="AlphaFoldDB" id="A0A7J5B4S7"/>
<keyword evidence="3" id="KW-1185">Reference proteome</keyword>
<protein>
    <recommendedName>
        <fullName evidence="1">D-inositol 3-phosphate glycosyltransferase</fullName>
    </recommendedName>
</protein>
<gene>
    <name evidence="2" type="ORF">F8O03_02255</name>
</gene>
<keyword evidence="2" id="KW-0808">Transferase</keyword>
<dbReference type="Pfam" id="PF13692">
    <property type="entry name" value="Glyco_trans_1_4"/>
    <property type="match status" value="1"/>
</dbReference>
<organism evidence="2 3">
    <name type="scientific">Pseudoclavibacter terrae</name>
    <dbReference type="NCBI Taxonomy" id="1530195"/>
    <lineage>
        <taxon>Bacteria</taxon>
        <taxon>Bacillati</taxon>
        <taxon>Actinomycetota</taxon>
        <taxon>Actinomycetes</taxon>
        <taxon>Micrococcales</taxon>
        <taxon>Microbacteriaceae</taxon>
        <taxon>Pseudoclavibacter</taxon>
    </lineage>
</organism>
<dbReference type="PANTHER" id="PTHR45947:SF3">
    <property type="entry name" value="SULFOQUINOVOSYL TRANSFERASE SQD2"/>
    <property type="match status" value="1"/>
</dbReference>
<dbReference type="GO" id="GO:0016757">
    <property type="term" value="F:glycosyltransferase activity"/>
    <property type="evidence" value="ECO:0007669"/>
    <property type="project" value="TreeGrafter"/>
</dbReference>
<accession>A0A7J5B4S7</accession>
<dbReference type="PANTHER" id="PTHR45947">
    <property type="entry name" value="SULFOQUINOVOSYL TRANSFERASE SQD2"/>
    <property type="match status" value="1"/>
</dbReference>
<dbReference type="InterPro" id="IPR050194">
    <property type="entry name" value="Glycosyltransferase_grp1"/>
</dbReference>
<dbReference type="EMBL" id="WBJX01000001">
    <property type="protein sequence ID" value="KAB1639185.1"/>
    <property type="molecule type" value="Genomic_DNA"/>
</dbReference>
<dbReference type="Gene3D" id="3.40.50.2000">
    <property type="entry name" value="Glycogen Phosphorylase B"/>
    <property type="match status" value="2"/>
</dbReference>
<proteinExistence type="predicted"/>
<dbReference type="Proteomes" id="UP000490386">
    <property type="component" value="Unassembled WGS sequence"/>
</dbReference>
<evidence type="ECO:0000313" key="3">
    <source>
        <dbReference type="Proteomes" id="UP000490386"/>
    </source>
</evidence>
<dbReference type="RefSeq" id="WP_151422201.1">
    <property type="nucleotide sequence ID" value="NZ_WBJX01000001.1"/>
</dbReference>
<evidence type="ECO:0000313" key="2">
    <source>
        <dbReference type="EMBL" id="KAB1639185.1"/>
    </source>
</evidence>